<reference evidence="1" key="1">
    <citation type="thesis" date="2020" institute="ProQuest LLC" country="789 East Eisenhower Parkway, Ann Arbor, MI, USA">
        <title>Comparative Genomics and Chromosome Evolution.</title>
        <authorList>
            <person name="Mudd A.B."/>
        </authorList>
    </citation>
    <scope>NUCLEOTIDE SEQUENCE</scope>
    <source>
        <strain evidence="1">1538</strain>
        <tissue evidence="1">Blood</tissue>
    </source>
</reference>
<protein>
    <submittedName>
        <fullName evidence="1">Uncharacterized protein</fullName>
    </submittedName>
</protein>
<name>A0AAV3B6C9_PYXAD</name>
<evidence type="ECO:0000313" key="2">
    <source>
        <dbReference type="Proteomes" id="UP001181693"/>
    </source>
</evidence>
<accession>A0AAV3B6C9</accession>
<evidence type="ECO:0000313" key="1">
    <source>
        <dbReference type="EMBL" id="DBA33828.1"/>
    </source>
</evidence>
<dbReference type="AlphaFoldDB" id="A0AAV3B6C9"/>
<proteinExistence type="predicted"/>
<dbReference type="EMBL" id="DYDO01000001">
    <property type="protein sequence ID" value="DBA33828.1"/>
    <property type="molecule type" value="Genomic_DNA"/>
</dbReference>
<keyword evidence="2" id="KW-1185">Reference proteome</keyword>
<sequence length="86" mass="9827">MCSYNTLSVCKAMSLTACIQITYQSSQLESECISLTGKKIRNKYKKKIKNKKKCTCENLFILKARLQKILVTVIESSITFTVLRNI</sequence>
<dbReference type="Proteomes" id="UP001181693">
    <property type="component" value="Unassembled WGS sequence"/>
</dbReference>
<comment type="caution">
    <text evidence="1">The sequence shown here is derived from an EMBL/GenBank/DDBJ whole genome shotgun (WGS) entry which is preliminary data.</text>
</comment>
<organism evidence="1 2">
    <name type="scientific">Pyxicephalus adspersus</name>
    <name type="common">African bullfrog</name>
    <dbReference type="NCBI Taxonomy" id="30357"/>
    <lineage>
        <taxon>Eukaryota</taxon>
        <taxon>Metazoa</taxon>
        <taxon>Chordata</taxon>
        <taxon>Craniata</taxon>
        <taxon>Vertebrata</taxon>
        <taxon>Euteleostomi</taxon>
        <taxon>Amphibia</taxon>
        <taxon>Batrachia</taxon>
        <taxon>Anura</taxon>
        <taxon>Neobatrachia</taxon>
        <taxon>Ranoidea</taxon>
        <taxon>Pyxicephalidae</taxon>
        <taxon>Pyxicephalinae</taxon>
        <taxon>Pyxicephalus</taxon>
    </lineage>
</organism>
<gene>
    <name evidence="1" type="ORF">GDO54_001456</name>
</gene>